<dbReference type="Proteomes" id="UP000319004">
    <property type="component" value="Chromosome"/>
</dbReference>
<reference evidence="1 2" key="1">
    <citation type="submission" date="2019-03" db="EMBL/GenBank/DDBJ databases">
        <title>Deep-cultivation of Planctomycetes and their phenomic and genomic characterization uncovers novel biology.</title>
        <authorList>
            <person name="Wiegand S."/>
            <person name="Jogler M."/>
            <person name="Boedeker C."/>
            <person name="Pinto D."/>
            <person name="Vollmers J."/>
            <person name="Rivas-Marin E."/>
            <person name="Kohn T."/>
            <person name="Peeters S.H."/>
            <person name="Heuer A."/>
            <person name="Rast P."/>
            <person name="Oberbeckmann S."/>
            <person name="Bunk B."/>
            <person name="Jeske O."/>
            <person name="Meyerdierks A."/>
            <person name="Storesund J.E."/>
            <person name="Kallscheuer N."/>
            <person name="Luecker S."/>
            <person name="Lage O.M."/>
            <person name="Pohl T."/>
            <person name="Merkel B.J."/>
            <person name="Hornburger P."/>
            <person name="Mueller R.-W."/>
            <person name="Bruemmer F."/>
            <person name="Labrenz M."/>
            <person name="Spormann A.M."/>
            <person name="Op den Camp H."/>
            <person name="Overmann J."/>
            <person name="Amann R."/>
            <person name="Jetten M.S.M."/>
            <person name="Mascher T."/>
            <person name="Medema M.H."/>
            <person name="Devos D.P."/>
            <person name="Kaster A.-K."/>
            <person name="Ovreas L."/>
            <person name="Rohde M."/>
            <person name="Galperin M.Y."/>
            <person name="Jogler C."/>
        </authorList>
    </citation>
    <scope>NUCLEOTIDE SEQUENCE [LARGE SCALE GENOMIC DNA]</scope>
    <source>
        <strain evidence="1 2">Enr13</strain>
    </source>
</reference>
<dbReference type="EMBL" id="CP037423">
    <property type="protein sequence ID" value="QDV45612.1"/>
    <property type="molecule type" value="Genomic_DNA"/>
</dbReference>
<keyword evidence="2" id="KW-1185">Reference proteome</keyword>
<dbReference type="Pfam" id="PF06996">
    <property type="entry name" value="T6SS_TssG"/>
    <property type="match status" value="1"/>
</dbReference>
<dbReference type="RefSeq" id="WP_145389860.1">
    <property type="nucleotide sequence ID" value="NZ_CP037423.1"/>
</dbReference>
<sequence>MAGAIRKTDVSVSKRLVDEPYQFSFFQAVRLLLSGALAEMDRELSLGSKARRGRLGTVSNLSEEGVRFRSEVSLSFSPSEIVSLQPRRRIRDEEEDSADQPWELQIAFWGLIGPAGALPNHYTQLVIDRVHNKDVAMRDFMDIFSHRQLSFFYRAWEKYFLPAGFENAINERRPESDLVREALLSIVGRGTKHVRNRLESADDACVYYGGQFVDRPTAESLRAMVSDYLQLPAKVLSLFGQWLVLPIAERSRLGRIDGHCRMGVDTIMGDRTWDPSSKFRIQIGPVTWQQFESLMPTGETLVRICQFIRSYVGLEFDFDLQVILLADEIPVCELLAESSFTGPGESTKVKPHLGWNTWLCSKPPTRDSDDAVFHHDGAPTR</sequence>
<dbReference type="OrthoDB" id="1523296at2"/>
<dbReference type="PANTHER" id="PTHR35564">
    <property type="match status" value="1"/>
</dbReference>
<dbReference type="KEGG" id="snep:Enr13x_54910"/>
<organism evidence="1 2">
    <name type="scientific">Stieleria neptunia</name>
    <dbReference type="NCBI Taxonomy" id="2527979"/>
    <lineage>
        <taxon>Bacteria</taxon>
        <taxon>Pseudomonadati</taxon>
        <taxon>Planctomycetota</taxon>
        <taxon>Planctomycetia</taxon>
        <taxon>Pirellulales</taxon>
        <taxon>Pirellulaceae</taxon>
        <taxon>Stieleria</taxon>
    </lineage>
</organism>
<evidence type="ECO:0008006" key="3">
    <source>
        <dbReference type="Google" id="ProtNLM"/>
    </source>
</evidence>
<evidence type="ECO:0000313" key="2">
    <source>
        <dbReference type="Proteomes" id="UP000319004"/>
    </source>
</evidence>
<accession>A0A518HXN0</accession>
<protein>
    <recommendedName>
        <fullName evidence="3">Type VI secretion protein</fullName>
    </recommendedName>
</protein>
<dbReference type="AlphaFoldDB" id="A0A518HXN0"/>
<proteinExistence type="predicted"/>
<gene>
    <name evidence="1" type="ORF">Enr13x_54910</name>
</gene>
<dbReference type="NCBIfam" id="TIGR03347">
    <property type="entry name" value="VI_chp_1"/>
    <property type="match status" value="1"/>
</dbReference>
<name>A0A518HXN0_9BACT</name>
<dbReference type="InterPro" id="IPR010732">
    <property type="entry name" value="T6SS_TssG-like"/>
</dbReference>
<evidence type="ECO:0000313" key="1">
    <source>
        <dbReference type="EMBL" id="QDV45612.1"/>
    </source>
</evidence>
<dbReference type="PANTHER" id="PTHR35564:SF4">
    <property type="entry name" value="CYTOPLASMIC PROTEIN"/>
    <property type="match status" value="1"/>
</dbReference>